<proteinExistence type="predicted"/>
<dbReference type="InterPro" id="IPR021555">
    <property type="entry name" value="DUF3000"/>
</dbReference>
<accession>A0A6J6G848</accession>
<name>A0A6J6G848_9ZZZZ</name>
<dbReference type="EMBL" id="CAEZUE010000108">
    <property type="protein sequence ID" value="CAB4596670.1"/>
    <property type="molecule type" value="Genomic_DNA"/>
</dbReference>
<dbReference type="Pfam" id="PF11452">
    <property type="entry name" value="DUF3000"/>
    <property type="match status" value="1"/>
</dbReference>
<gene>
    <name evidence="1" type="ORF">UFOPK1788_00832</name>
</gene>
<protein>
    <submittedName>
        <fullName evidence="1">Unannotated protein</fullName>
    </submittedName>
</protein>
<evidence type="ECO:0000313" key="1">
    <source>
        <dbReference type="EMBL" id="CAB4596670.1"/>
    </source>
</evidence>
<organism evidence="1">
    <name type="scientific">freshwater metagenome</name>
    <dbReference type="NCBI Taxonomy" id="449393"/>
    <lineage>
        <taxon>unclassified sequences</taxon>
        <taxon>metagenomes</taxon>
        <taxon>ecological metagenomes</taxon>
    </lineage>
</organism>
<sequence>MNTSSGYFESLSQSARAAEVPHEVSVHEIDAPTGLAPGSLAFSANVVAGSGHLDRGTGRLIILDDPEEPVAWGGRTRAIVFAQSPLEVDLGSDEMYSAATWAMLLDELRDASASHTHSAGTVTRVVSTGFGELESQGRGTQIEVRASWSPTSWDVRPHVEAWARFVSRLAGFPPQPEGVTNITAR</sequence>
<reference evidence="1" key="1">
    <citation type="submission" date="2020-05" db="EMBL/GenBank/DDBJ databases">
        <authorList>
            <person name="Chiriac C."/>
            <person name="Salcher M."/>
            <person name="Ghai R."/>
            <person name="Kavagutti S V."/>
        </authorList>
    </citation>
    <scope>NUCLEOTIDE SEQUENCE</scope>
</reference>
<dbReference type="AlphaFoldDB" id="A0A6J6G848"/>